<feature type="compositionally biased region" description="Basic and acidic residues" evidence="2">
    <location>
        <begin position="719"/>
        <end position="728"/>
    </location>
</feature>
<feature type="compositionally biased region" description="Low complexity" evidence="2">
    <location>
        <begin position="30"/>
        <end position="40"/>
    </location>
</feature>
<dbReference type="PANTHER" id="PTHR13037:SF24">
    <property type="entry name" value="POLYCOMB PROTEIN PCL-RELATED"/>
    <property type="match status" value="1"/>
</dbReference>
<feature type="compositionally biased region" description="Low complexity" evidence="2">
    <location>
        <begin position="706"/>
        <end position="715"/>
    </location>
</feature>
<proteinExistence type="predicted"/>
<feature type="compositionally biased region" description="Acidic residues" evidence="2">
    <location>
        <begin position="1"/>
        <end position="12"/>
    </location>
</feature>
<protein>
    <submittedName>
        <fullName evidence="3">Uncharacterized protein</fullName>
    </submittedName>
</protein>
<dbReference type="EMBL" id="VDEP01000002">
    <property type="protein sequence ID" value="KAA1138534.1"/>
    <property type="molecule type" value="Genomic_DNA"/>
</dbReference>
<feature type="region of interest" description="Disordered" evidence="2">
    <location>
        <begin position="203"/>
        <end position="278"/>
    </location>
</feature>
<feature type="compositionally biased region" description="Acidic residues" evidence="2">
    <location>
        <begin position="1044"/>
        <end position="1058"/>
    </location>
</feature>
<accession>A0A5B0SPH0</accession>
<keyword evidence="1" id="KW-0945">Host-virus interaction</keyword>
<feature type="region of interest" description="Disordered" evidence="2">
    <location>
        <begin position="671"/>
        <end position="731"/>
    </location>
</feature>
<gene>
    <name evidence="3" type="ORF">PGTUg99_026466</name>
</gene>
<dbReference type="Proteomes" id="UP000325313">
    <property type="component" value="Unassembled WGS sequence"/>
</dbReference>
<sequence>MDFEDEDEEFFNDPELHAQLDQVENQFIITQTQQQQQQTQEEPPAKRPKLQKQSTKKQDEEQHQQELSRVKKQIEQIRIALNESEREKQRLQGQVSIIKSQLETSKTTSTQQLTELKRLEQQLKTRAERAEQQLARIESQRNLKETFKGLEESAKKQQQQQPSSSASTSLLRKTLLTTTTATTTTTTTPTKNNRKLVALQQSFTPQHAPSSSFNQNDQSTQPPQNSPARPHPRPSISFLEPPPPSASPFSTSQQQNPSPSSPQSSSPPPGSAGPPANHPYELIHTVIVRLFQSFMVTLIEEDSSTKKSGGKETKGEGGGRSGMTIGATLQTILNASNQLEQASQPGLKATFDGLVMELFGILANASDPDTFQIPPPSCSSSSTARPSQTLLSLLSAPSISNTHLLAADEHDEDARVVGFVVRIGSLFVQICALLSRTDLIEAQTEAIHILTILVQVSPLFVSLFLSHPDFDARRTPSSHPIFPPPHHPPPPPQGEEEGDLLVVILTLFENLDRIRNRHFKSSTPPSSSTADDSISLTLPFPPPPSSSAPVNLNHTVSSPSVDLHSLFCRRLHTALLDLLAALVWDPPEACYLILEKFLKSNGQSIFQYLLVIPYYHNQQQTTGTSKQLQNDDEEDDDGLILTEKSIDVLFSLASRVEFSKLILEARVQESIDPMPSQPNPTNSTPNVRNQQRAKPGNVGSKTNGNPRPTVPVRTPVEGRQTEAEKTEESSSSTVVDRILKLYLVTATNQESDSRGNRKIAEDPDRHSLKLKILSLLHLLAITHRPNPLHLPPSEERAAHEWDGWQALASAGSSLFSSLIKTVFVDAYRLWNLDGTVYHRLLVPRLIERIELSVQILHKTLYPQSSSSSTNTKANAATTRTPMCLVSRLKQESPHFAATLSSLSTPRPNPSSSSSSSSTSSSVYFRPIVPMIIGTHNNIYHEFIVCFSKLSWLDYLNPFSTSTSNQNQPNQHHNQNEDPGDDRIEMVAAFPFPWDPPLRHFGHVFNRHLDKHLFFKLDLIADLAYDILSSVASPDELEEWRQCSIDDDSGSDDDDLDED</sequence>
<dbReference type="AlphaFoldDB" id="A0A5B0SPH0"/>
<feature type="compositionally biased region" description="Pro residues" evidence="2">
    <location>
        <begin position="481"/>
        <end position="493"/>
    </location>
</feature>
<feature type="region of interest" description="Disordered" evidence="2">
    <location>
        <begin position="1038"/>
        <end position="1058"/>
    </location>
</feature>
<feature type="compositionally biased region" description="Low complexity" evidence="2">
    <location>
        <begin position="521"/>
        <end position="538"/>
    </location>
</feature>
<evidence type="ECO:0000313" key="3">
    <source>
        <dbReference type="EMBL" id="KAA1138534.1"/>
    </source>
</evidence>
<feature type="region of interest" description="Disordered" evidence="2">
    <location>
        <begin position="149"/>
        <end position="172"/>
    </location>
</feature>
<feature type="compositionally biased region" description="Basic and acidic residues" evidence="2">
    <location>
        <begin position="56"/>
        <end position="71"/>
    </location>
</feature>
<feature type="compositionally biased region" description="Polar residues" evidence="2">
    <location>
        <begin position="203"/>
        <end position="227"/>
    </location>
</feature>
<feature type="region of interest" description="Disordered" evidence="2">
    <location>
        <begin position="475"/>
        <end position="495"/>
    </location>
</feature>
<feature type="compositionally biased region" description="Basic and acidic residues" evidence="2">
    <location>
        <begin position="303"/>
        <end position="317"/>
    </location>
</feature>
<feature type="region of interest" description="Disordered" evidence="2">
    <location>
        <begin position="518"/>
        <end position="540"/>
    </location>
</feature>
<feature type="region of interest" description="Disordered" evidence="2">
    <location>
        <begin position="1"/>
        <end position="71"/>
    </location>
</feature>
<feature type="compositionally biased region" description="Low complexity" evidence="2">
    <location>
        <begin position="156"/>
        <end position="172"/>
    </location>
</feature>
<dbReference type="PANTHER" id="PTHR13037">
    <property type="entry name" value="FORMIN"/>
    <property type="match status" value="1"/>
</dbReference>
<feature type="region of interest" description="Disordered" evidence="2">
    <location>
        <begin position="898"/>
        <end position="920"/>
    </location>
</feature>
<evidence type="ECO:0000256" key="1">
    <source>
        <dbReference type="ARBA" id="ARBA00022581"/>
    </source>
</evidence>
<comment type="caution">
    <text evidence="3">The sequence shown here is derived from an EMBL/GenBank/DDBJ whole genome shotgun (WGS) entry which is preliminary data.</text>
</comment>
<feature type="region of interest" description="Disordered" evidence="2">
    <location>
        <begin position="302"/>
        <end position="322"/>
    </location>
</feature>
<name>A0A5B0SPH0_PUCGR</name>
<reference evidence="3 4" key="1">
    <citation type="submission" date="2019-05" db="EMBL/GenBank/DDBJ databases">
        <title>Emergence of the Ug99 lineage of the wheat stem rust pathogen through somatic hybridization.</title>
        <authorList>
            <person name="Li F."/>
            <person name="Upadhyaya N.M."/>
            <person name="Sperschneider J."/>
            <person name="Matny O."/>
            <person name="Nguyen-Phuc H."/>
            <person name="Mago R."/>
            <person name="Raley C."/>
            <person name="Miller M.E."/>
            <person name="Silverstein K.A.T."/>
            <person name="Henningsen E."/>
            <person name="Hirsch C.D."/>
            <person name="Visser B."/>
            <person name="Pretorius Z.A."/>
            <person name="Steffenson B.J."/>
            <person name="Schwessinger B."/>
            <person name="Dodds P.N."/>
            <person name="Figueroa M."/>
        </authorList>
    </citation>
    <scope>NUCLEOTIDE SEQUENCE [LARGE SCALE GENOMIC DNA]</scope>
    <source>
        <strain evidence="3 4">Ug99</strain>
    </source>
</reference>
<feature type="compositionally biased region" description="Low complexity" evidence="2">
    <location>
        <begin position="247"/>
        <end position="264"/>
    </location>
</feature>
<organism evidence="3 4">
    <name type="scientific">Puccinia graminis f. sp. tritici</name>
    <dbReference type="NCBI Taxonomy" id="56615"/>
    <lineage>
        <taxon>Eukaryota</taxon>
        <taxon>Fungi</taxon>
        <taxon>Dikarya</taxon>
        <taxon>Basidiomycota</taxon>
        <taxon>Pucciniomycotina</taxon>
        <taxon>Pucciniomycetes</taxon>
        <taxon>Pucciniales</taxon>
        <taxon>Pucciniaceae</taxon>
        <taxon>Puccinia</taxon>
    </lineage>
</organism>
<feature type="region of interest" description="Disordered" evidence="2">
    <location>
        <begin position="960"/>
        <end position="980"/>
    </location>
</feature>
<evidence type="ECO:0000313" key="4">
    <source>
        <dbReference type="Proteomes" id="UP000325313"/>
    </source>
</evidence>
<evidence type="ECO:0000256" key="2">
    <source>
        <dbReference type="SAM" id="MobiDB-lite"/>
    </source>
</evidence>